<dbReference type="InterPro" id="IPR003594">
    <property type="entry name" value="HATPase_dom"/>
</dbReference>
<evidence type="ECO:0000256" key="4">
    <source>
        <dbReference type="ARBA" id="ARBA00022553"/>
    </source>
</evidence>
<feature type="transmembrane region" description="Helical" evidence="11">
    <location>
        <begin position="118"/>
        <end position="135"/>
    </location>
</feature>
<dbReference type="PROSITE" id="PS50885">
    <property type="entry name" value="HAMP"/>
    <property type="match status" value="1"/>
</dbReference>
<dbReference type="PROSITE" id="PS50109">
    <property type="entry name" value="HIS_KIN"/>
    <property type="match status" value="1"/>
</dbReference>
<dbReference type="EMBL" id="BNJG01000001">
    <property type="protein sequence ID" value="GHO54451.1"/>
    <property type="molecule type" value="Genomic_DNA"/>
</dbReference>
<dbReference type="Pfam" id="PF00672">
    <property type="entry name" value="HAMP"/>
    <property type="match status" value="1"/>
</dbReference>
<dbReference type="Pfam" id="PF02518">
    <property type="entry name" value="HATPase_c"/>
    <property type="match status" value="1"/>
</dbReference>
<evidence type="ECO:0000256" key="1">
    <source>
        <dbReference type="ARBA" id="ARBA00000085"/>
    </source>
</evidence>
<dbReference type="SMART" id="SM00388">
    <property type="entry name" value="HisKA"/>
    <property type="match status" value="1"/>
</dbReference>
<keyword evidence="8 11" id="KW-1133">Transmembrane helix</keyword>
<comment type="caution">
    <text evidence="14">The sequence shown here is derived from an EMBL/GenBank/DDBJ whole genome shotgun (WGS) entry which is preliminary data.</text>
</comment>
<feature type="domain" description="HAMP" evidence="13">
    <location>
        <begin position="171"/>
        <end position="225"/>
    </location>
</feature>
<organism evidence="14 15">
    <name type="scientific">Ktedonobacter robiniae</name>
    <dbReference type="NCBI Taxonomy" id="2778365"/>
    <lineage>
        <taxon>Bacteria</taxon>
        <taxon>Bacillati</taxon>
        <taxon>Chloroflexota</taxon>
        <taxon>Ktedonobacteria</taxon>
        <taxon>Ktedonobacterales</taxon>
        <taxon>Ktedonobacteraceae</taxon>
        <taxon>Ktedonobacter</taxon>
    </lineage>
</organism>
<dbReference type="InterPro" id="IPR003661">
    <property type="entry name" value="HisK_dim/P_dom"/>
</dbReference>
<dbReference type="EC" id="2.7.13.3" evidence="3"/>
<sequence length="473" mass="51549">MKIRTRLTLQFILTMAGILSIFSVTILLVTDIHPDTDITTGMQESAVEITNQIVQRPGGLYAVSRQELDALAPSDIAVQVQDQNGKELASSTSWTAWNLPTRDQTAQGTRGNTRVMNLYRHAVIVGGHVQGYILIAQSANIPTKRSLLGVLIIAALINTVLGGLLVWLLVRRATRPLEHLAATASEIAEVSDHSLRLQPEGPRDEINRLAHTINGMLQSLEDGYQQVQAVNELQRQFLADISHELRTPLTIMLSSLDLLKKEGGTDPDFQASALENIRLEAERMARMVTQLLILARTDASATMTREPLLVVDIVDEAYRKAQPADSKLSLECHELDLLEDAVVLGNADYLKQLFLILLENAFKYTPAGGKVIVSGSLNEDTVAITVADTGIGITESDLALVFHRFYRAENARFRSGMGLGLSIAQSIVEQHGGKITLASTVGRGSRFTVLLPLLNRGDMGVMPASGEQAHTGK</sequence>
<evidence type="ECO:0000256" key="5">
    <source>
        <dbReference type="ARBA" id="ARBA00022679"/>
    </source>
</evidence>
<evidence type="ECO:0000256" key="11">
    <source>
        <dbReference type="SAM" id="Phobius"/>
    </source>
</evidence>
<dbReference type="SMART" id="SM00387">
    <property type="entry name" value="HATPase_c"/>
    <property type="match status" value="1"/>
</dbReference>
<gene>
    <name evidence="14" type="ORF">KSB_29260</name>
</gene>
<evidence type="ECO:0000313" key="15">
    <source>
        <dbReference type="Proteomes" id="UP000654345"/>
    </source>
</evidence>
<dbReference type="InterPro" id="IPR036890">
    <property type="entry name" value="HATPase_C_sf"/>
</dbReference>
<proteinExistence type="predicted"/>
<evidence type="ECO:0000256" key="6">
    <source>
        <dbReference type="ARBA" id="ARBA00022692"/>
    </source>
</evidence>
<evidence type="ECO:0000256" key="8">
    <source>
        <dbReference type="ARBA" id="ARBA00022989"/>
    </source>
</evidence>
<evidence type="ECO:0000256" key="9">
    <source>
        <dbReference type="ARBA" id="ARBA00023012"/>
    </source>
</evidence>
<dbReference type="PANTHER" id="PTHR45436">
    <property type="entry name" value="SENSOR HISTIDINE KINASE YKOH"/>
    <property type="match status" value="1"/>
</dbReference>
<feature type="transmembrane region" description="Helical" evidence="11">
    <location>
        <begin position="7"/>
        <end position="29"/>
    </location>
</feature>
<dbReference type="Proteomes" id="UP000654345">
    <property type="component" value="Unassembled WGS sequence"/>
</dbReference>
<evidence type="ECO:0000259" key="13">
    <source>
        <dbReference type="PROSITE" id="PS50885"/>
    </source>
</evidence>
<dbReference type="PRINTS" id="PR00344">
    <property type="entry name" value="BCTRLSENSOR"/>
</dbReference>
<keyword evidence="4" id="KW-0597">Phosphoprotein</keyword>
<dbReference type="SUPFAM" id="SSF158472">
    <property type="entry name" value="HAMP domain-like"/>
    <property type="match status" value="1"/>
</dbReference>
<dbReference type="SUPFAM" id="SSF47384">
    <property type="entry name" value="Homodimeric domain of signal transducing histidine kinase"/>
    <property type="match status" value="1"/>
</dbReference>
<feature type="transmembrane region" description="Helical" evidence="11">
    <location>
        <begin position="147"/>
        <end position="170"/>
    </location>
</feature>
<dbReference type="Gene3D" id="1.10.287.130">
    <property type="match status" value="1"/>
</dbReference>
<keyword evidence="6 11" id="KW-0812">Transmembrane</keyword>
<dbReference type="CDD" id="cd06225">
    <property type="entry name" value="HAMP"/>
    <property type="match status" value="1"/>
</dbReference>
<keyword evidence="15" id="KW-1185">Reference proteome</keyword>
<evidence type="ECO:0000256" key="7">
    <source>
        <dbReference type="ARBA" id="ARBA00022777"/>
    </source>
</evidence>
<evidence type="ECO:0000313" key="14">
    <source>
        <dbReference type="EMBL" id="GHO54451.1"/>
    </source>
</evidence>
<dbReference type="Gene3D" id="6.10.340.10">
    <property type="match status" value="1"/>
</dbReference>
<reference evidence="14 15" key="1">
    <citation type="journal article" date="2021" name="Int. J. Syst. Evol. Microbiol.">
        <title>Reticulibacter mediterranei gen. nov., sp. nov., within the new family Reticulibacteraceae fam. nov., and Ktedonospora formicarum gen. nov., sp. nov., Ktedonobacter robiniae sp. nov., Dictyobacter formicarum sp. nov. and Dictyobacter arantiisoli sp. nov., belonging to the class Ktedonobacteria.</title>
        <authorList>
            <person name="Yabe S."/>
            <person name="Zheng Y."/>
            <person name="Wang C.M."/>
            <person name="Sakai Y."/>
            <person name="Abe K."/>
            <person name="Yokota A."/>
            <person name="Donadio S."/>
            <person name="Cavaletti L."/>
            <person name="Monciardini P."/>
        </authorList>
    </citation>
    <scope>NUCLEOTIDE SEQUENCE [LARGE SCALE GENOMIC DNA]</scope>
    <source>
        <strain evidence="14 15">SOSP1-30</strain>
    </source>
</reference>
<dbReference type="CDD" id="cd00075">
    <property type="entry name" value="HATPase"/>
    <property type="match status" value="1"/>
</dbReference>
<dbReference type="InterPro" id="IPR005467">
    <property type="entry name" value="His_kinase_dom"/>
</dbReference>
<comment type="catalytic activity">
    <reaction evidence="1">
        <text>ATP + protein L-histidine = ADP + protein N-phospho-L-histidine.</text>
        <dbReference type="EC" id="2.7.13.3"/>
    </reaction>
</comment>
<dbReference type="Pfam" id="PF00512">
    <property type="entry name" value="HisKA"/>
    <property type="match status" value="1"/>
</dbReference>
<evidence type="ECO:0000256" key="2">
    <source>
        <dbReference type="ARBA" id="ARBA00004370"/>
    </source>
</evidence>
<dbReference type="InterPro" id="IPR050428">
    <property type="entry name" value="TCS_sensor_his_kinase"/>
</dbReference>
<protein>
    <recommendedName>
        <fullName evidence="3">histidine kinase</fullName>
        <ecNumber evidence="3">2.7.13.3</ecNumber>
    </recommendedName>
</protein>
<dbReference type="SUPFAM" id="SSF55874">
    <property type="entry name" value="ATPase domain of HSP90 chaperone/DNA topoisomerase II/histidine kinase"/>
    <property type="match status" value="1"/>
</dbReference>
<keyword evidence="9" id="KW-0902">Two-component regulatory system</keyword>
<keyword evidence="7 14" id="KW-0418">Kinase</keyword>
<keyword evidence="10 11" id="KW-0472">Membrane</keyword>
<evidence type="ECO:0000259" key="12">
    <source>
        <dbReference type="PROSITE" id="PS50109"/>
    </source>
</evidence>
<comment type="subcellular location">
    <subcellularLocation>
        <location evidence="2">Membrane</location>
    </subcellularLocation>
</comment>
<feature type="domain" description="Histidine kinase" evidence="12">
    <location>
        <begin position="240"/>
        <end position="455"/>
    </location>
</feature>
<keyword evidence="5" id="KW-0808">Transferase</keyword>
<dbReference type="InterPro" id="IPR004358">
    <property type="entry name" value="Sig_transdc_His_kin-like_C"/>
</dbReference>
<dbReference type="PANTHER" id="PTHR45436:SF5">
    <property type="entry name" value="SENSOR HISTIDINE KINASE TRCS"/>
    <property type="match status" value="1"/>
</dbReference>
<dbReference type="RefSeq" id="WP_201371164.1">
    <property type="nucleotide sequence ID" value="NZ_BNJG01000001.1"/>
</dbReference>
<evidence type="ECO:0000256" key="10">
    <source>
        <dbReference type="ARBA" id="ARBA00023136"/>
    </source>
</evidence>
<evidence type="ECO:0000256" key="3">
    <source>
        <dbReference type="ARBA" id="ARBA00012438"/>
    </source>
</evidence>
<dbReference type="InterPro" id="IPR003660">
    <property type="entry name" value="HAMP_dom"/>
</dbReference>
<dbReference type="CDD" id="cd00082">
    <property type="entry name" value="HisKA"/>
    <property type="match status" value="1"/>
</dbReference>
<dbReference type="InterPro" id="IPR036097">
    <property type="entry name" value="HisK_dim/P_sf"/>
</dbReference>
<accession>A0ABQ3UP45</accession>
<name>A0ABQ3UP45_9CHLR</name>
<dbReference type="SMART" id="SM00304">
    <property type="entry name" value="HAMP"/>
    <property type="match status" value="1"/>
</dbReference>
<dbReference type="GO" id="GO:0016301">
    <property type="term" value="F:kinase activity"/>
    <property type="evidence" value="ECO:0007669"/>
    <property type="project" value="UniProtKB-KW"/>
</dbReference>
<dbReference type="Gene3D" id="3.30.565.10">
    <property type="entry name" value="Histidine kinase-like ATPase, C-terminal domain"/>
    <property type="match status" value="1"/>
</dbReference>